<dbReference type="InterPro" id="IPR002491">
    <property type="entry name" value="ABC_transptr_periplasmic_BD"/>
</dbReference>
<dbReference type="Pfam" id="PF01497">
    <property type="entry name" value="Peripla_BP_2"/>
    <property type="match status" value="1"/>
</dbReference>
<evidence type="ECO:0000313" key="4">
    <source>
        <dbReference type="Proteomes" id="UP000810252"/>
    </source>
</evidence>
<dbReference type="PROSITE" id="PS51257">
    <property type="entry name" value="PROKAR_LIPOPROTEIN"/>
    <property type="match status" value="1"/>
</dbReference>
<evidence type="ECO:0000256" key="1">
    <source>
        <dbReference type="SAM" id="SignalP"/>
    </source>
</evidence>
<dbReference type="GO" id="GO:0071281">
    <property type="term" value="P:cellular response to iron ion"/>
    <property type="evidence" value="ECO:0007669"/>
    <property type="project" value="TreeGrafter"/>
</dbReference>
<dbReference type="InterPro" id="IPR050902">
    <property type="entry name" value="ABC_Transporter_SBP"/>
</dbReference>
<feature type="chain" id="PRO_5039698793" evidence="1">
    <location>
        <begin position="30"/>
        <end position="411"/>
    </location>
</feature>
<dbReference type="PROSITE" id="PS50983">
    <property type="entry name" value="FE_B12_PBP"/>
    <property type="match status" value="1"/>
</dbReference>
<feature type="domain" description="Fe/B12 periplasmic-binding" evidence="2">
    <location>
        <begin position="98"/>
        <end position="376"/>
    </location>
</feature>
<reference evidence="3" key="1">
    <citation type="submission" date="2020-10" db="EMBL/GenBank/DDBJ databases">
        <authorList>
            <person name="Gilroy R."/>
        </authorList>
    </citation>
    <scope>NUCLEOTIDE SEQUENCE</scope>
    <source>
        <strain evidence="3">20514</strain>
    </source>
</reference>
<sequence length="411" mass="45175">MFKFKVRQAVVVCTFLLAAAAGCSRNVQTDVFDTVYYEPEYAEGFEIAGMRDSLSRVLRTVHSWQGDDGAATEIFIARGGERPPEGFTGQVMEGSAERVVAMSSSHIAMIDLVGETARVKAVSGLEFISNSHIREHSGEIADIGSEAGADFEKLAAVRPDVVLLYGITSSSPMEGRLRELGIPFVYIGEYLEKIPLGRAEWMVAIAEILGCREKGEAEFGKIRERYDSLAGFMRQYLAGTEGGVRTRPTVMLNAPYGDIWYMPPAESAMARLIKDAGAEYIYRENHTDKSLPIDFEKAFLLVSEADFWLNPGQFATIRELTGRYPGFAGTGCVLEKKVYNCNRRVNSGGGNDFWESGPARPDLVLGDLMKIFHPELACGKEAALENGQERTGDGPGSPDGDDGLYYYMKLE</sequence>
<keyword evidence="1" id="KW-0732">Signal</keyword>
<gene>
    <name evidence="3" type="ORF">IAC29_08410</name>
</gene>
<protein>
    <submittedName>
        <fullName evidence="3">ABC transporter substrate-binding protein</fullName>
    </submittedName>
</protein>
<dbReference type="PANTHER" id="PTHR30535:SF34">
    <property type="entry name" value="MOLYBDATE-BINDING PROTEIN MOLA"/>
    <property type="match status" value="1"/>
</dbReference>
<dbReference type="EMBL" id="JADIMQ010000117">
    <property type="protein sequence ID" value="MBO8449277.1"/>
    <property type="molecule type" value="Genomic_DNA"/>
</dbReference>
<evidence type="ECO:0000313" key="3">
    <source>
        <dbReference type="EMBL" id="MBO8449277.1"/>
    </source>
</evidence>
<feature type="signal peptide" evidence="1">
    <location>
        <begin position="1"/>
        <end position="29"/>
    </location>
</feature>
<evidence type="ECO:0000259" key="2">
    <source>
        <dbReference type="PROSITE" id="PS50983"/>
    </source>
</evidence>
<reference evidence="3" key="2">
    <citation type="journal article" date="2021" name="PeerJ">
        <title>Extensive microbial diversity within the chicken gut microbiome revealed by metagenomics and culture.</title>
        <authorList>
            <person name="Gilroy R."/>
            <person name="Ravi A."/>
            <person name="Getino M."/>
            <person name="Pursley I."/>
            <person name="Horton D.L."/>
            <person name="Alikhan N.F."/>
            <person name="Baker D."/>
            <person name="Gharbi K."/>
            <person name="Hall N."/>
            <person name="Watson M."/>
            <person name="Adriaenssens E.M."/>
            <person name="Foster-Nyarko E."/>
            <person name="Jarju S."/>
            <person name="Secka A."/>
            <person name="Antonio M."/>
            <person name="Oren A."/>
            <person name="Chaudhuri R.R."/>
            <person name="La Ragione R."/>
            <person name="Hildebrand F."/>
            <person name="Pallen M.J."/>
        </authorList>
    </citation>
    <scope>NUCLEOTIDE SEQUENCE</scope>
    <source>
        <strain evidence="3">20514</strain>
    </source>
</reference>
<proteinExistence type="predicted"/>
<dbReference type="SUPFAM" id="SSF53807">
    <property type="entry name" value="Helical backbone' metal receptor"/>
    <property type="match status" value="1"/>
</dbReference>
<dbReference type="AlphaFoldDB" id="A0A9D9EK13"/>
<dbReference type="Proteomes" id="UP000810252">
    <property type="component" value="Unassembled WGS sequence"/>
</dbReference>
<name>A0A9D9EK13_9BACT</name>
<comment type="caution">
    <text evidence="3">The sequence shown here is derived from an EMBL/GenBank/DDBJ whole genome shotgun (WGS) entry which is preliminary data.</text>
</comment>
<organism evidence="3 4">
    <name type="scientific">Candidatus Cryptobacteroides merdigallinarum</name>
    <dbReference type="NCBI Taxonomy" id="2840770"/>
    <lineage>
        <taxon>Bacteria</taxon>
        <taxon>Pseudomonadati</taxon>
        <taxon>Bacteroidota</taxon>
        <taxon>Bacteroidia</taxon>
        <taxon>Bacteroidales</taxon>
        <taxon>Candidatus Cryptobacteroides</taxon>
    </lineage>
</organism>
<dbReference type="PANTHER" id="PTHR30535">
    <property type="entry name" value="VITAMIN B12-BINDING PROTEIN"/>
    <property type="match status" value="1"/>
</dbReference>
<accession>A0A9D9EK13</accession>
<dbReference type="Gene3D" id="3.40.50.1980">
    <property type="entry name" value="Nitrogenase molybdenum iron protein domain"/>
    <property type="match status" value="2"/>
</dbReference>